<proteinExistence type="inferred from homology"/>
<evidence type="ECO:0000256" key="1">
    <source>
        <dbReference type="RuleBase" id="RU362001"/>
    </source>
</evidence>
<dbReference type="SUPFAM" id="SSF140453">
    <property type="entry name" value="EsxAB dimer-like"/>
    <property type="match status" value="1"/>
</dbReference>
<dbReference type="AlphaFoldDB" id="A0A9W4BI82"/>
<dbReference type="Gene3D" id="1.10.287.1060">
    <property type="entry name" value="ESAT-6-like"/>
    <property type="match status" value="1"/>
</dbReference>
<name>A0A9W4BI82_9MYCO</name>
<dbReference type="EMBL" id="AP022601">
    <property type="protein sequence ID" value="BBY94727.1"/>
    <property type="molecule type" value="Genomic_DNA"/>
</dbReference>
<dbReference type="InterPro" id="IPR036689">
    <property type="entry name" value="ESAT-6-like_sf"/>
</dbReference>
<comment type="similarity">
    <text evidence="1">Belongs to the WXG100 family.</text>
</comment>
<sequence length="98" mass="9994">MSSTGQQVWNFGAIEGGAGEVGGAAARVHGLLDEGKASLAALQSVWGGSGSEAYLAVQTRWDNTSLELNTALQQLGHAISEAGMTMAQTEAAVTAKFV</sequence>
<protein>
    <recommendedName>
        <fullName evidence="1">ESAT-6-like protein</fullName>
    </recommendedName>
</protein>
<reference evidence="2 3" key="1">
    <citation type="journal article" date="2019" name="Emerg. Microbes Infect.">
        <title>Comprehensive subspecies identification of 175 nontuberculous mycobacteria species based on 7547 genomic profiles.</title>
        <authorList>
            <person name="Matsumoto Y."/>
            <person name="Kinjo T."/>
            <person name="Motooka D."/>
            <person name="Nabeya D."/>
            <person name="Jung N."/>
            <person name="Uechi K."/>
            <person name="Horii T."/>
            <person name="Iida T."/>
            <person name="Fujita J."/>
            <person name="Nakamura S."/>
        </authorList>
    </citation>
    <scope>NUCLEOTIDE SEQUENCE [LARGE SCALE GENOMIC DNA]</scope>
    <source>
        <strain evidence="2 3">JCM 6399</strain>
    </source>
</reference>
<evidence type="ECO:0000313" key="3">
    <source>
        <dbReference type="Proteomes" id="UP000465785"/>
    </source>
</evidence>
<dbReference type="NCBIfam" id="TIGR03930">
    <property type="entry name" value="WXG100_ESAT6"/>
    <property type="match status" value="1"/>
</dbReference>
<keyword evidence="3" id="KW-1185">Reference proteome</keyword>
<evidence type="ECO:0000313" key="2">
    <source>
        <dbReference type="EMBL" id="BBY94727.1"/>
    </source>
</evidence>
<organism evidence="2 3">
    <name type="scientific">Mycobacterium gallinarum</name>
    <dbReference type="NCBI Taxonomy" id="39689"/>
    <lineage>
        <taxon>Bacteria</taxon>
        <taxon>Bacillati</taxon>
        <taxon>Actinomycetota</taxon>
        <taxon>Actinomycetes</taxon>
        <taxon>Mycobacteriales</taxon>
        <taxon>Mycobacteriaceae</taxon>
        <taxon>Mycobacterium</taxon>
    </lineage>
</organism>
<dbReference type="Proteomes" id="UP000465785">
    <property type="component" value="Chromosome"/>
</dbReference>
<accession>A0A9W4BI82</accession>
<dbReference type="KEGG" id="mgau:MGALJ_43960"/>
<dbReference type="InterPro" id="IPR010310">
    <property type="entry name" value="T7SS_ESAT-6-like"/>
</dbReference>
<dbReference type="RefSeq" id="WP_163732734.1">
    <property type="nucleotide sequence ID" value="NZ_AP022601.1"/>
</dbReference>
<gene>
    <name evidence="2" type="primary">esxA</name>
    <name evidence="2" type="ORF">MGALJ_43960</name>
</gene>
<dbReference type="Pfam" id="PF06013">
    <property type="entry name" value="WXG100"/>
    <property type="match status" value="1"/>
</dbReference>